<dbReference type="Pfam" id="PF02579">
    <property type="entry name" value="Nitro_FeMo-Co"/>
    <property type="match status" value="1"/>
</dbReference>
<sequence length="123" mass="13673">MKVAAPVLETEVKGKRLINAHFGKSSLFAVVDTDSNAVEIVENPGLHVQRGRGIYIAQMFKEKGVEAVLVKEMGPGAFDKIRNGLGIKVYLVPEEVKFLDEALELFKKGELPELTEPNEEEHR</sequence>
<dbReference type="RefSeq" id="WP_013538087.1">
    <property type="nucleotide sequence ID" value="NC_014926.1"/>
</dbReference>
<name>E8T3P4_THEA1</name>
<reference evidence="2" key="1">
    <citation type="submission" date="2011-01" db="EMBL/GenBank/DDBJ databases">
        <title>Complete sequence of chromosome of Thermovibrio ammonificans HB-1.</title>
        <authorList>
            <consortium name="US DOE Joint Genome Institute"/>
            <person name="Lucas S."/>
            <person name="Copeland A."/>
            <person name="Lapidus A."/>
            <person name="Cheng J.-F."/>
            <person name="Goodwin L."/>
            <person name="Pitluck S."/>
            <person name="Davenport K."/>
            <person name="Detter J.C."/>
            <person name="Han C."/>
            <person name="Tapia R."/>
            <person name="Land M."/>
            <person name="Hauser L."/>
            <person name="Kyrpides N."/>
            <person name="Ivanova N."/>
            <person name="Ovchinnikova G."/>
            <person name="Vetriani C."/>
            <person name="Woyke T."/>
        </authorList>
    </citation>
    <scope>NUCLEOTIDE SEQUENCE [LARGE SCALE GENOMIC DNA]</scope>
    <source>
        <strain evidence="2">HB-1</strain>
    </source>
</reference>
<protein>
    <submittedName>
        <fullName evidence="2">Dinitrogenase iron-molybdenum cofactor biosynthesis protein</fullName>
    </submittedName>
</protein>
<feature type="domain" description="Dinitrogenase iron-molybdenum cofactor biosynthesis" evidence="1">
    <location>
        <begin position="17"/>
        <end position="107"/>
    </location>
</feature>
<keyword evidence="3" id="KW-1185">Reference proteome</keyword>
<dbReference type="KEGG" id="tam:Theam_1338"/>
<dbReference type="STRING" id="648996.Theam_1338"/>
<evidence type="ECO:0000313" key="3">
    <source>
        <dbReference type="Proteomes" id="UP000006362"/>
    </source>
</evidence>
<proteinExistence type="predicted"/>
<dbReference type="CDD" id="cd00851">
    <property type="entry name" value="MTH1175"/>
    <property type="match status" value="1"/>
</dbReference>
<dbReference type="SUPFAM" id="SSF53146">
    <property type="entry name" value="Nitrogenase accessory factor-like"/>
    <property type="match status" value="1"/>
</dbReference>
<dbReference type="EMBL" id="CP002444">
    <property type="protein sequence ID" value="ADU97301.1"/>
    <property type="molecule type" value="Genomic_DNA"/>
</dbReference>
<dbReference type="Gene3D" id="3.30.420.130">
    <property type="entry name" value="Dinitrogenase iron-molybdenum cofactor biosynthesis domain"/>
    <property type="match status" value="1"/>
</dbReference>
<accession>E8T3P4</accession>
<dbReference type="HOGENOM" id="CLU_104194_0_3_0"/>
<dbReference type="Proteomes" id="UP000006362">
    <property type="component" value="Chromosome"/>
</dbReference>
<dbReference type="InterPro" id="IPR036105">
    <property type="entry name" value="DiNase_FeMo-co_biosyn_sf"/>
</dbReference>
<organism evidence="2 3">
    <name type="scientific">Thermovibrio ammonificans (strain DSM 15698 / JCM 12110 / HB-1)</name>
    <dbReference type="NCBI Taxonomy" id="648996"/>
    <lineage>
        <taxon>Bacteria</taxon>
        <taxon>Pseudomonadati</taxon>
        <taxon>Aquificota</taxon>
        <taxon>Aquificia</taxon>
        <taxon>Desulfurobacteriales</taxon>
        <taxon>Desulfurobacteriaceae</taxon>
        <taxon>Thermovibrio</taxon>
    </lineage>
</organism>
<dbReference type="InterPro" id="IPR033913">
    <property type="entry name" value="MTH1175_dom"/>
</dbReference>
<dbReference type="PANTHER" id="PTHR42983">
    <property type="entry name" value="DINITROGENASE IRON-MOLYBDENUM COFACTOR PROTEIN-RELATED"/>
    <property type="match status" value="1"/>
</dbReference>
<dbReference type="PANTHER" id="PTHR42983:SF1">
    <property type="entry name" value="IRON-MOLYBDENUM PROTEIN"/>
    <property type="match status" value="1"/>
</dbReference>
<evidence type="ECO:0000313" key="2">
    <source>
        <dbReference type="EMBL" id="ADU97301.1"/>
    </source>
</evidence>
<dbReference type="OrthoDB" id="9807451at2"/>
<dbReference type="InterPro" id="IPR003731">
    <property type="entry name" value="Di-Nase_FeMo-co_biosynth"/>
</dbReference>
<dbReference type="eggNOG" id="COG1433">
    <property type="taxonomic scope" value="Bacteria"/>
</dbReference>
<evidence type="ECO:0000259" key="1">
    <source>
        <dbReference type="Pfam" id="PF02579"/>
    </source>
</evidence>
<gene>
    <name evidence="2" type="ordered locus">Theam_1338</name>
</gene>
<dbReference type="AlphaFoldDB" id="E8T3P4"/>